<dbReference type="Gene3D" id="1.10.490.10">
    <property type="entry name" value="Globins"/>
    <property type="match status" value="1"/>
</dbReference>
<accession>A0A7T0G2F9</accession>
<name>A0A7T0G2F9_9BACT</name>
<protein>
    <submittedName>
        <fullName evidence="5">Group III truncated hemoglobin</fullName>
    </submittedName>
</protein>
<evidence type="ECO:0000256" key="4">
    <source>
        <dbReference type="ARBA" id="ARBA00023004"/>
    </source>
</evidence>
<sequence>MEDKKDSPDPLPQDIQSGPAIRHLVDTFYTNVRQDNLIGPIFEETVEDWGKHLPTMYRFWEKLLFNVPDYDGNPFQKHLSLPVQPPHFTRWIELFTQTVDDHFAGPKAEEAKTFARKIASTFQLRMGLKPENPEWAVPNYTRG</sequence>
<dbReference type="AlphaFoldDB" id="A0A7T0G2F9"/>
<keyword evidence="4" id="KW-0408">Iron</keyword>
<evidence type="ECO:0000313" key="5">
    <source>
        <dbReference type="EMBL" id="QPJ64203.1"/>
    </source>
</evidence>
<gene>
    <name evidence="5" type="ORF">G3M78_01825</name>
</gene>
<dbReference type="InterPro" id="IPR012292">
    <property type="entry name" value="Globin/Proto"/>
</dbReference>
<evidence type="ECO:0000256" key="3">
    <source>
        <dbReference type="ARBA" id="ARBA00022723"/>
    </source>
</evidence>
<dbReference type="GO" id="GO:0020037">
    <property type="term" value="F:heme binding"/>
    <property type="evidence" value="ECO:0007669"/>
    <property type="project" value="InterPro"/>
</dbReference>
<reference evidence="6" key="1">
    <citation type="submission" date="2020-02" db="EMBL/GenBank/DDBJ databases">
        <title>Genomic and physiological characterization of two novel Nitrospinaceae genera.</title>
        <authorList>
            <person name="Mueller A.J."/>
            <person name="Jung M.-Y."/>
            <person name="Strachan C.R."/>
            <person name="Herbold C.W."/>
            <person name="Kirkegaard R.H."/>
            <person name="Daims H."/>
        </authorList>
    </citation>
    <scope>NUCLEOTIDE SEQUENCE [LARGE SCALE GENOMIC DNA]</scope>
</reference>
<keyword evidence="3" id="KW-0479">Metal-binding</keyword>
<organism evidence="5 6">
    <name type="scientific">Candidatus Nitrohelix vancouverensis</name>
    <dbReference type="NCBI Taxonomy" id="2705534"/>
    <lineage>
        <taxon>Bacteria</taxon>
        <taxon>Pseudomonadati</taxon>
        <taxon>Nitrospinota/Tectimicrobiota group</taxon>
        <taxon>Nitrospinota</taxon>
        <taxon>Nitrospinia</taxon>
        <taxon>Nitrospinales</taxon>
        <taxon>Nitrospinaceae</taxon>
        <taxon>Candidatus Nitrohelix</taxon>
    </lineage>
</organism>
<dbReference type="InterPro" id="IPR001486">
    <property type="entry name" value="Hemoglobin_trunc"/>
</dbReference>
<evidence type="ECO:0000256" key="2">
    <source>
        <dbReference type="ARBA" id="ARBA00022617"/>
    </source>
</evidence>
<dbReference type="Pfam" id="PF01152">
    <property type="entry name" value="Bac_globin"/>
    <property type="match status" value="1"/>
</dbReference>
<dbReference type="SUPFAM" id="SSF46458">
    <property type="entry name" value="Globin-like"/>
    <property type="match status" value="1"/>
</dbReference>
<keyword evidence="1" id="KW-0813">Transport</keyword>
<dbReference type="KEGG" id="nva:G3M78_01825"/>
<dbReference type="Proteomes" id="UP000594464">
    <property type="component" value="Chromosome"/>
</dbReference>
<dbReference type="EMBL" id="CP048620">
    <property type="protein sequence ID" value="QPJ64203.1"/>
    <property type="molecule type" value="Genomic_DNA"/>
</dbReference>
<dbReference type="InterPro" id="IPR009050">
    <property type="entry name" value="Globin-like_sf"/>
</dbReference>
<evidence type="ECO:0000256" key="1">
    <source>
        <dbReference type="ARBA" id="ARBA00022448"/>
    </source>
</evidence>
<dbReference type="CDD" id="cd08916">
    <property type="entry name" value="TrHb3_P"/>
    <property type="match status" value="1"/>
</dbReference>
<proteinExistence type="predicted"/>
<dbReference type="GO" id="GO:0046872">
    <property type="term" value="F:metal ion binding"/>
    <property type="evidence" value="ECO:0007669"/>
    <property type="project" value="UniProtKB-KW"/>
</dbReference>
<keyword evidence="2" id="KW-0349">Heme</keyword>
<evidence type="ECO:0000313" key="6">
    <source>
        <dbReference type="Proteomes" id="UP000594464"/>
    </source>
</evidence>
<dbReference type="GO" id="GO:0019825">
    <property type="term" value="F:oxygen binding"/>
    <property type="evidence" value="ECO:0007669"/>
    <property type="project" value="InterPro"/>
</dbReference>